<name>A0A0E1VY04_BURPE</name>
<evidence type="ECO:0000313" key="1">
    <source>
        <dbReference type="EMBL" id="EET04896.1"/>
    </source>
</evidence>
<gene>
    <name evidence="1" type="ORF">BURPS1710A_A0231</name>
</gene>
<dbReference type="Proteomes" id="UP000001812">
    <property type="component" value="Chromosome II"/>
</dbReference>
<dbReference type="AlphaFoldDB" id="A0A0E1VY04"/>
<dbReference type="EMBL" id="CM000833">
    <property type="protein sequence ID" value="EET04896.1"/>
    <property type="molecule type" value="Genomic_DNA"/>
</dbReference>
<reference evidence="1" key="1">
    <citation type="submission" date="2009-05" db="EMBL/GenBank/DDBJ databases">
        <authorList>
            <person name="Harkins D.M."/>
            <person name="DeShazer D."/>
            <person name="Woods D.E."/>
            <person name="Brinkac L.M."/>
            <person name="Brown K.A."/>
            <person name="Hung G.C."/>
            <person name="Tuanyok A."/>
            <person name="Zhang B."/>
            <person name="Nierman W.C."/>
        </authorList>
    </citation>
    <scope>NUCLEOTIDE SEQUENCE [LARGE SCALE GENOMIC DNA]</scope>
    <source>
        <strain evidence="1">1710a</strain>
    </source>
</reference>
<dbReference type="HOGENOM" id="CLU_2895365_0_0_4"/>
<accession>A0A0E1VY04</accession>
<sequence length="62" mass="6822">MVLRHETGAVSRRAAADVARSSRKALHEGIDSRRLPWPVRAGTRGVTARSRVTFVARHFLGA</sequence>
<protein>
    <submittedName>
        <fullName evidence="1">Uncharacterized protein</fullName>
    </submittedName>
</protein>
<organism evidence="1">
    <name type="scientific">Burkholderia pseudomallei 1710a</name>
    <dbReference type="NCBI Taxonomy" id="320371"/>
    <lineage>
        <taxon>Bacteria</taxon>
        <taxon>Pseudomonadati</taxon>
        <taxon>Pseudomonadota</taxon>
        <taxon>Betaproteobacteria</taxon>
        <taxon>Burkholderiales</taxon>
        <taxon>Burkholderiaceae</taxon>
        <taxon>Burkholderia</taxon>
        <taxon>pseudomallei group</taxon>
    </lineage>
</organism>
<proteinExistence type="predicted"/>